<organism evidence="1 2">
    <name type="scientific">Pristionchus fissidentatus</name>
    <dbReference type="NCBI Taxonomy" id="1538716"/>
    <lineage>
        <taxon>Eukaryota</taxon>
        <taxon>Metazoa</taxon>
        <taxon>Ecdysozoa</taxon>
        <taxon>Nematoda</taxon>
        <taxon>Chromadorea</taxon>
        <taxon>Rhabditida</taxon>
        <taxon>Rhabditina</taxon>
        <taxon>Diplogasteromorpha</taxon>
        <taxon>Diplogasteroidea</taxon>
        <taxon>Neodiplogasteridae</taxon>
        <taxon>Pristionchus</taxon>
    </lineage>
</organism>
<name>A0AAV5VLZ1_9BILA</name>
<comment type="caution">
    <text evidence="1">The sequence shown here is derived from an EMBL/GenBank/DDBJ whole genome shotgun (WGS) entry which is preliminary data.</text>
</comment>
<reference evidence="1" key="1">
    <citation type="submission" date="2023-10" db="EMBL/GenBank/DDBJ databases">
        <title>Genome assembly of Pristionchus species.</title>
        <authorList>
            <person name="Yoshida K."/>
            <person name="Sommer R.J."/>
        </authorList>
    </citation>
    <scope>NUCLEOTIDE SEQUENCE</scope>
    <source>
        <strain evidence="1">RS5133</strain>
    </source>
</reference>
<evidence type="ECO:0000313" key="2">
    <source>
        <dbReference type="Proteomes" id="UP001432322"/>
    </source>
</evidence>
<evidence type="ECO:0000313" key="1">
    <source>
        <dbReference type="EMBL" id="GMT20611.1"/>
    </source>
</evidence>
<accession>A0AAV5VLZ1</accession>
<gene>
    <name evidence="1" type="ORF">PFISCL1PPCAC_11908</name>
</gene>
<dbReference type="EMBL" id="BTSY01000003">
    <property type="protein sequence ID" value="GMT20611.1"/>
    <property type="molecule type" value="Genomic_DNA"/>
</dbReference>
<keyword evidence="2" id="KW-1185">Reference proteome</keyword>
<proteinExistence type="predicted"/>
<feature type="non-terminal residue" evidence="1">
    <location>
        <position position="1"/>
    </location>
</feature>
<dbReference type="Proteomes" id="UP001432322">
    <property type="component" value="Unassembled WGS sequence"/>
</dbReference>
<sequence length="187" mass="21873">DDISTMNNDEVVNATRDEIFSFFIGNAMNDDMDSEMRFFRLLYKLYTDEPLEARITSKNISESEKELVKRWFDAPLGFHCSLCCEAELPAFCEDSIFTREILSGIILYRLEFFPLFVDILDRSKDEIRWLLSHFRCSEFAFYNVIETQYVVEEFDSAAGPKDHSFWNSDFVAPEHCDHGDSEYALSD</sequence>
<protein>
    <submittedName>
        <fullName evidence="1">Uncharacterized protein</fullName>
    </submittedName>
</protein>
<dbReference type="AlphaFoldDB" id="A0AAV5VLZ1"/>